<dbReference type="eggNOG" id="COG1959">
    <property type="taxonomic scope" value="Bacteria"/>
</dbReference>
<dbReference type="PATRIC" id="fig|86416.3.peg.1066"/>
<keyword evidence="2" id="KW-1185">Reference proteome</keyword>
<dbReference type="InterPro" id="IPR036390">
    <property type="entry name" value="WH_DNA-bd_sf"/>
</dbReference>
<name>R4JZ29_CLOPA</name>
<dbReference type="EMBL" id="CP003261">
    <property type="protein sequence ID" value="AGK96077.1"/>
    <property type="molecule type" value="Genomic_DNA"/>
</dbReference>
<dbReference type="STRING" id="86416.Clopa_1071"/>
<dbReference type="PROSITE" id="PS51197">
    <property type="entry name" value="HTH_RRF2_2"/>
    <property type="match status" value="1"/>
</dbReference>
<reference evidence="1 2" key="1">
    <citation type="submission" date="2012-01" db="EMBL/GenBank/DDBJ databases">
        <title>Complete sequence of chromosome of Clostridium pasteurianum BC1.</title>
        <authorList>
            <consortium name="US DOE Joint Genome Institute"/>
            <person name="Lucas S."/>
            <person name="Han J."/>
            <person name="Lapidus A."/>
            <person name="Cheng J.-F."/>
            <person name="Goodwin L."/>
            <person name="Pitluck S."/>
            <person name="Peters L."/>
            <person name="Mikhailova N."/>
            <person name="Teshima H."/>
            <person name="Detter J.C."/>
            <person name="Han C."/>
            <person name="Tapia R."/>
            <person name="Land M."/>
            <person name="Hauser L."/>
            <person name="Kyrpides N."/>
            <person name="Ivanova N."/>
            <person name="Pagani I."/>
            <person name="Dunn J."/>
            <person name="Taghavi S."/>
            <person name="Francis A."/>
            <person name="van der Lelie D."/>
            <person name="Woyke T."/>
        </authorList>
    </citation>
    <scope>NUCLEOTIDE SEQUENCE [LARGE SCALE GENOMIC DNA]</scope>
    <source>
        <strain evidence="1 2">BC1</strain>
    </source>
</reference>
<evidence type="ECO:0000313" key="2">
    <source>
        <dbReference type="Proteomes" id="UP000013523"/>
    </source>
</evidence>
<dbReference type="SUPFAM" id="SSF46785">
    <property type="entry name" value="Winged helix' DNA-binding domain"/>
    <property type="match status" value="1"/>
</dbReference>
<protein>
    <submittedName>
        <fullName evidence="1">Putative transcriptional regulator</fullName>
    </submittedName>
</protein>
<dbReference type="PANTHER" id="PTHR33221">
    <property type="entry name" value="WINGED HELIX-TURN-HELIX TRANSCRIPTIONAL REGULATOR, RRF2 FAMILY"/>
    <property type="match status" value="1"/>
</dbReference>
<dbReference type="InterPro" id="IPR000944">
    <property type="entry name" value="Tscrpt_reg_Rrf2"/>
</dbReference>
<dbReference type="KEGG" id="cpas:Clopa_1071"/>
<organism evidence="1 2">
    <name type="scientific">Clostridium pasteurianum BC1</name>
    <dbReference type="NCBI Taxonomy" id="86416"/>
    <lineage>
        <taxon>Bacteria</taxon>
        <taxon>Bacillati</taxon>
        <taxon>Bacillota</taxon>
        <taxon>Clostridia</taxon>
        <taxon>Eubacteriales</taxon>
        <taxon>Clostridiaceae</taxon>
        <taxon>Clostridium</taxon>
    </lineage>
</organism>
<evidence type="ECO:0000313" key="1">
    <source>
        <dbReference type="EMBL" id="AGK96077.1"/>
    </source>
</evidence>
<sequence>MKISSRFSVAVHMLSMLDIGKDIVFTSEVIAISVNTNPVVIRRVTGMLKKAGLVSVNAGGGGANLLKPVENITLLDVYKAVEVVKEGQLFKIHEDSDPNCTVGSKIHFVLEEVLHRTETAMEMELKNVTIADIVEDILKLNRDCKQKNI</sequence>
<dbReference type="InterPro" id="IPR036388">
    <property type="entry name" value="WH-like_DNA-bd_sf"/>
</dbReference>
<dbReference type="GO" id="GO:0003700">
    <property type="term" value="F:DNA-binding transcription factor activity"/>
    <property type="evidence" value="ECO:0007669"/>
    <property type="project" value="TreeGrafter"/>
</dbReference>
<dbReference type="HOGENOM" id="CLU_107144_4_2_9"/>
<dbReference type="PANTHER" id="PTHR33221:SF15">
    <property type="entry name" value="HTH-TYPE TRANSCRIPTIONAL REGULATOR YWGB-RELATED"/>
    <property type="match status" value="1"/>
</dbReference>
<accession>R4JZ29</accession>
<dbReference type="OrthoDB" id="213028at2"/>
<dbReference type="AlphaFoldDB" id="R4JZ29"/>
<gene>
    <name evidence="1" type="ORF">Clopa_1071</name>
</gene>
<dbReference type="GO" id="GO:0005829">
    <property type="term" value="C:cytosol"/>
    <property type="evidence" value="ECO:0007669"/>
    <property type="project" value="TreeGrafter"/>
</dbReference>
<dbReference type="Pfam" id="PF02082">
    <property type="entry name" value="Rrf2"/>
    <property type="match status" value="1"/>
</dbReference>
<dbReference type="FunFam" id="1.10.10.10:FF:000138">
    <property type="entry name" value="Rrf2 family transcriptional regulator"/>
    <property type="match status" value="1"/>
</dbReference>
<proteinExistence type="predicted"/>
<dbReference type="Proteomes" id="UP000013523">
    <property type="component" value="Chromosome"/>
</dbReference>
<dbReference type="Gene3D" id="1.10.10.10">
    <property type="entry name" value="Winged helix-like DNA-binding domain superfamily/Winged helix DNA-binding domain"/>
    <property type="match status" value="1"/>
</dbReference>
<dbReference type="RefSeq" id="WP_015614400.1">
    <property type="nucleotide sequence ID" value="NC_021182.1"/>
</dbReference>